<dbReference type="EMBL" id="JAAXZR010000028">
    <property type="protein sequence ID" value="NLT80477.1"/>
    <property type="molecule type" value="Genomic_DNA"/>
</dbReference>
<dbReference type="PANTHER" id="PTHR15394">
    <property type="entry name" value="SERINE HYDROLASE RBBP9"/>
    <property type="match status" value="1"/>
</dbReference>
<evidence type="ECO:0000313" key="1">
    <source>
        <dbReference type="EMBL" id="NLT80477.1"/>
    </source>
</evidence>
<gene>
    <name evidence="1" type="ORF">GXW98_09405</name>
</gene>
<proteinExistence type="predicted"/>
<keyword evidence="1" id="KW-0378">Hydrolase</keyword>
<dbReference type="GO" id="GO:0016787">
    <property type="term" value="F:hydrolase activity"/>
    <property type="evidence" value="ECO:0007669"/>
    <property type="project" value="UniProtKB-KW"/>
</dbReference>
<dbReference type="PANTHER" id="PTHR15394:SF3">
    <property type="entry name" value="SERINE HYDROLASE RBBP9"/>
    <property type="match status" value="1"/>
</dbReference>
<evidence type="ECO:0000313" key="2">
    <source>
        <dbReference type="Proteomes" id="UP000767327"/>
    </source>
</evidence>
<dbReference type="SUPFAM" id="SSF53474">
    <property type="entry name" value="alpha/beta-Hydrolases"/>
    <property type="match status" value="1"/>
</dbReference>
<dbReference type="InterPro" id="IPR010662">
    <property type="entry name" value="RBBP9/YdeN"/>
</dbReference>
<dbReference type="RefSeq" id="WP_273174699.1">
    <property type="nucleotide sequence ID" value="NZ_CP181270.1"/>
</dbReference>
<comment type="caution">
    <text evidence="1">The sequence shown here is derived from an EMBL/GenBank/DDBJ whole genome shotgun (WGS) entry which is preliminary data.</text>
</comment>
<dbReference type="Gene3D" id="3.40.50.1820">
    <property type="entry name" value="alpha/beta hydrolase"/>
    <property type="match status" value="1"/>
</dbReference>
<dbReference type="AlphaFoldDB" id="A0A971D120"/>
<dbReference type="Pfam" id="PF06821">
    <property type="entry name" value="Ser_hydrolase"/>
    <property type="match status" value="1"/>
</dbReference>
<name>A0A971D120_9BIFI</name>
<sequence length="173" mass="19104">MNAIIFHGTGPQASYDKFWYQPTAKTLRESGIATEVPELARLDREPLSDTLKEFDELGLPVDENTILIGHSAGVSVILALLERLQAPVKASYLVAGYCSPNGMGHAALKESYSWNTVKANAGECFMLNSFNDPFKCNQDKGIELFDHLGGTLILRNDGHFLQKQQPLLLKLIL</sequence>
<dbReference type="InterPro" id="IPR029058">
    <property type="entry name" value="AB_hydrolase_fold"/>
</dbReference>
<protein>
    <submittedName>
        <fullName evidence="1">Alpha/beta hydrolase</fullName>
    </submittedName>
</protein>
<dbReference type="Proteomes" id="UP000767327">
    <property type="component" value="Unassembled WGS sequence"/>
</dbReference>
<organism evidence="1 2">
    <name type="scientific">Bifidobacterium crudilactis</name>
    <dbReference type="NCBI Taxonomy" id="327277"/>
    <lineage>
        <taxon>Bacteria</taxon>
        <taxon>Bacillati</taxon>
        <taxon>Actinomycetota</taxon>
        <taxon>Actinomycetes</taxon>
        <taxon>Bifidobacteriales</taxon>
        <taxon>Bifidobacteriaceae</taxon>
        <taxon>Bifidobacterium</taxon>
    </lineage>
</organism>
<accession>A0A971D120</accession>
<reference evidence="1" key="2">
    <citation type="submission" date="2020-01" db="EMBL/GenBank/DDBJ databases">
        <authorList>
            <person name="Campanaro S."/>
        </authorList>
    </citation>
    <scope>NUCLEOTIDE SEQUENCE</scope>
    <source>
        <strain evidence="1">AS01afH2WH_6</strain>
    </source>
</reference>
<reference evidence="1" key="1">
    <citation type="journal article" date="2020" name="Biotechnol. Biofuels">
        <title>New insights from the biogas microbiome by comprehensive genome-resolved metagenomics of nearly 1600 species originating from multiple anaerobic digesters.</title>
        <authorList>
            <person name="Campanaro S."/>
            <person name="Treu L."/>
            <person name="Rodriguez-R L.M."/>
            <person name="Kovalovszki A."/>
            <person name="Ziels R.M."/>
            <person name="Maus I."/>
            <person name="Zhu X."/>
            <person name="Kougias P.G."/>
            <person name="Basile A."/>
            <person name="Luo G."/>
            <person name="Schluter A."/>
            <person name="Konstantinidis K.T."/>
            <person name="Angelidaki I."/>
        </authorList>
    </citation>
    <scope>NUCLEOTIDE SEQUENCE</scope>
    <source>
        <strain evidence="1">AS01afH2WH_6</strain>
    </source>
</reference>